<dbReference type="EMBL" id="BARS01049822">
    <property type="protein sequence ID" value="GAG37100.1"/>
    <property type="molecule type" value="Genomic_DNA"/>
</dbReference>
<comment type="caution">
    <text evidence="2">The sequence shown here is derived from an EMBL/GenBank/DDBJ whole genome shotgun (WGS) entry which is preliminary data.</text>
</comment>
<name>X0X241_9ZZZZ</name>
<proteinExistence type="predicted"/>
<evidence type="ECO:0008006" key="3">
    <source>
        <dbReference type="Google" id="ProtNLM"/>
    </source>
</evidence>
<keyword evidence="1" id="KW-1133">Transmembrane helix</keyword>
<keyword evidence="1" id="KW-0812">Transmembrane</keyword>
<keyword evidence="1" id="KW-0472">Membrane</keyword>
<dbReference type="AlphaFoldDB" id="X0X241"/>
<protein>
    <recommendedName>
        <fullName evidence="3">ABC transmembrane type-1 domain-containing protein</fullName>
    </recommendedName>
</protein>
<sequence>MSNYRRLLGYTRPYFKRFLVALVGMIIYALATGAVAMI</sequence>
<organism evidence="2">
    <name type="scientific">marine sediment metagenome</name>
    <dbReference type="NCBI Taxonomy" id="412755"/>
    <lineage>
        <taxon>unclassified sequences</taxon>
        <taxon>metagenomes</taxon>
        <taxon>ecological metagenomes</taxon>
    </lineage>
</organism>
<reference evidence="2" key="1">
    <citation type="journal article" date="2014" name="Front. Microbiol.">
        <title>High frequency of phylogenetically diverse reductive dehalogenase-homologous genes in deep subseafloor sedimentary metagenomes.</title>
        <authorList>
            <person name="Kawai M."/>
            <person name="Futagami T."/>
            <person name="Toyoda A."/>
            <person name="Takaki Y."/>
            <person name="Nishi S."/>
            <person name="Hori S."/>
            <person name="Arai W."/>
            <person name="Tsubouchi T."/>
            <person name="Morono Y."/>
            <person name="Uchiyama I."/>
            <person name="Ito T."/>
            <person name="Fujiyama A."/>
            <person name="Inagaki F."/>
            <person name="Takami H."/>
        </authorList>
    </citation>
    <scope>NUCLEOTIDE SEQUENCE</scope>
    <source>
        <strain evidence="2">Expedition CK06-06</strain>
    </source>
</reference>
<feature type="non-terminal residue" evidence="2">
    <location>
        <position position="38"/>
    </location>
</feature>
<accession>X0X241</accession>
<gene>
    <name evidence="2" type="ORF">S01H1_74461</name>
</gene>
<evidence type="ECO:0000313" key="2">
    <source>
        <dbReference type="EMBL" id="GAG37100.1"/>
    </source>
</evidence>
<feature type="transmembrane region" description="Helical" evidence="1">
    <location>
        <begin position="18"/>
        <end position="37"/>
    </location>
</feature>
<evidence type="ECO:0000256" key="1">
    <source>
        <dbReference type="SAM" id="Phobius"/>
    </source>
</evidence>